<keyword evidence="7" id="KW-0812">Transmembrane</keyword>
<feature type="transmembrane region" description="Helical" evidence="7">
    <location>
        <begin position="136"/>
        <end position="155"/>
    </location>
</feature>
<keyword evidence="3 5" id="KW-0597">Phosphoprotein</keyword>
<keyword evidence="7" id="KW-1133">Transmembrane helix</keyword>
<dbReference type="InterPro" id="IPR003594">
    <property type="entry name" value="HATPase_dom"/>
</dbReference>
<dbReference type="PRINTS" id="PR00344">
    <property type="entry name" value="BCTRLSENSOR"/>
</dbReference>
<comment type="catalytic activity">
    <reaction evidence="1">
        <text>ATP + protein L-histidine = ADP + protein N-phospho-L-histidine.</text>
        <dbReference type="EC" id="2.7.13.3"/>
    </reaction>
</comment>
<feature type="transmembrane region" description="Helical" evidence="7">
    <location>
        <begin position="75"/>
        <end position="92"/>
    </location>
</feature>
<dbReference type="SUPFAM" id="SSF55874">
    <property type="entry name" value="ATPase domain of HSP90 chaperone/DNA topoisomerase II/histidine kinase"/>
    <property type="match status" value="1"/>
</dbReference>
<feature type="modified residue" description="4-aspartylphosphate" evidence="5">
    <location>
        <position position="849"/>
    </location>
</feature>
<dbReference type="EMBL" id="JBHRSD010000047">
    <property type="protein sequence ID" value="MFC3034744.1"/>
    <property type="molecule type" value="Genomic_DNA"/>
</dbReference>
<evidence type="ECO:0000256" key="1">
    <source>
        <dbReference type="ARBA" id="ARBA00000085"/>
    </source>
</evidence>
<evidence type="ECO:0000256" key="7">
    <source>
        <dbReference type="SAM" id="Phobius"/>
    </source>
</evidence>
<protein>
    <recommendedName>
        <fullName evidence="2">histidine kinase</fullName>
        <ecNumber evidence="2">2.7.13.3</ecNumber>
    </recommendedName>
</protein>
<evidence type="ECO:0000256" key="6">
    <source>
        <dbReference type="SAM" id="Coils"/>
    </source>
</evidence>
<evidence type="ECO:0000313" key="11">
    <source>
        <dbReference type="Proteomes" id="UP001595453"/>
    </source>
</evidence>
<gene>
    <name evidence="10" type="ORF">ACFOEE_19750</name>
</gene>
<organism evidence="10 11">
    <name type="scientific">Pseudoalteromonas fenneropenaei</name>
    <dbReference type="NCBI Taxonomy" id="1737459"/>
    <lineage>
        <taxon>Bacteria</taxon>
        <taxon>Pseudomonadati</taxon>
        <taxon>Pseudomonadota</taxon>
        <taxon>Gammaproteobacteria</taxon>
        <taxon>Alteromonadales</taxon>
        <taxon>Pseudoalteromonadaceae</taxon>
        <taxon>Pseudoalteromonas</taxon>
    </lineage>
</organism>
<dbReference type="PROSITE" id="PS50110">
    <property type="entry name" value="RESPONSE_REGULATORY"/>
    <property type="match status" value="1"/>
</dbReference>
<dbReference type="EC" id="2.7.13.3" evidence="2"/>
<evidence type="ECO:0000256" key="4">
    <source>
        <dbReference type="ARBA" id="ARBA00023012"/>
    </source>
</evidence>
<feature type="transmembrane region" description="Helical" evidence="7">
    <location>
        <begin position="104"/>
        <end position="130"/>
    </location>
</feature>
<feature type="domain" description="Histidine kinase" evidence="8">
    <location>
        <begin position="563"/>
        <end position="780"/>
    </location>
</feature>
<dbReference type="SMART" id="SM00387">
    <property type="entry name" value="HATPase_c"/>
    <property type="match status" value="1"/>
</dbReference>
<name>A0ABV7CQ07_9GAMM</name>
<dbReference type="Pfam" id="PF02518">
    <property type="entry name" value="HATPase_c"/>
    <property type="match status" value="1"/>
</dbReference>
<accession>A0ABV7CQ07</accession>
<dbReference type="Gene3D" id="1.10.287.130">
    <property type="match status" value="1"/>
</dbReference>
<keyword evidence="6" id="KW-0175">Coiled coil</keyword>
<dbReference type="SUPFAM" id="SSF52172">
    <property type="entry name" value="CheY-like"/>
    <property type="match status" value="1"/>
</dbReference>
<dbReference type="SUPFAM" id="SSF47384">
    <property type="entry name" value="Homodimeric domain of signal transducing histidine kinase"/>
    <property type="match status" value="1"/>
</dbReference>
<sequence length="927" mass="105228">MSITQHKLFPALATLCLGLLGGAVNLLPFWFLNSSEFLFGQLLVLCVLLLFGWQYALAAVAIGAIFIYSRWEHCWPSLVFALEVIWLQIVCVRANKPFFLRGILFWLLIGLALLFLFGYFVLSLPLLVIFTALAKYFINAAVYLAVVDLVGFFCLHHLWRASRLYQMLNYTVSLLIVLVVIITSIVLTNNYYARLKMEVSAQLQEDSSSITKQIEDYLDSYRRAVVLTARSIEQNVPKDVALAQLLRLHTHFRTAIVTDEQAMVTHFYPEGLKLSLLNTTTNVADRSYFSEGRYFPDGFISEMFQGRGMRSEPIVAISAPYFHEKQFKGIVEGSLIFESFERFIPKLLDNRGELVIFDQQRKVVYSSLKGEFKILDEVTEDELAQFDNSRQQYTTSQEQVFYFHSASSSALDWTIVVMLESKYVNFAAASAWGLSFVLAATIILLSSIFIRQLTRMLVQPMQRLTDHMHEFDPSRMLKMDVPPQNSFLEMVGLQQQFSQLAFKLNMSFTRLQNAYDENEALNKKLKDFNTDLEQQVTEKTEELIEAVKVANNASLAKSQFLANMSHEIRTPLNGILGLSAYLLENEKVKDDVAEQLSMIQQSARNLLLILNDILDYSKIEAGALKLDIHSVSTRKLFTGLSQVFQKTGLKTGVIFRTRLADNVPQFLMLDDLRVTQIINNLLSNAGKFTETGEINLSVEYQNELLRIDVQDTGIGMSDAQLAKLFQEFTQADVSTTRKYGGTGLGLTICKRLVELMRGKISVTSELGYGSHFSVVLPCKIGHEVQDDSVEIEVPILKDVTVLLVEDNMVNQIVVKKMLEKTQCRIETALDGIEALAKLEHNYYPVILMDCQMPNMDGFQCTRQIRSHADKYRHPYIIAITANAFEEDRLRCIQVGMDDFIAKPITAAELHRALSKSLQHIETDLTNL</sequence>
<dbReference type="InterPro" id="IPR003661">
    <property type="entry name" value="HisK_dim/P_dom"/>
</dbReference>
<dbReference type="Gene3D" id="3.30.450.20">
    <property type="entry name" value="PAS domain"/>
    <property type="match status" value="1"/>
</dbReference>
<reference evidence="11" key="1">
    <citation type="journal article" date="2019" name="Int. J. Syst. Evol. Microbiol.">
        <title>The Global Catalogue of Microorganisms (GCM) 10K type strain sequencing project: providing services to taxonomists for standard genome sequencing and annotation.</title>
        <authorList>
            <consortium name="The Broad Institute Genomics Platform"/>
            <consortium name="The Broad Institute Genome Sequencing Center for Infectious Disease"/>
            <person name="Wu L."/>
            <person name="Ma J."/>
        </authorList>
    </citation>
    <scope>NUCLEOTIDE SEQUENCE [LARGE SCALE GENOMIC DNA]</scope>
    <source>
        <strain evidence="11">KCTC 42730</strain>
    </source>
</reference>
<dbReference type="SMART" id="SM00388">
    <property type="entry name" value="HisKA"/>
    <property type="match status" value="1"/>
</dbReference>
<dbReference type="Pfam" id="PF00512">
    <property type="entry name" value="HisKA"/>
    <property type="match status" value="1"/>
</dbReference>
<dbReference type="RefSeq" id="WP_377128616.1">
    <property type="nucleotide sequence ID" value="NZ_JBHRSD010000047.1"/>
</dbReference>
<feature type="transmembrane region" description="Helical" evidence="7">
    <location>
        <begin position="167"/>
        <end position="187"/>
    </location>
</feature>
<keyword evidence="4" id="KW-0902">Two-component regulatory system</keyword>
<dbReference type="InterPro" id="IPR036890">
    <property type="entry name" value="HATPase_C_sf"/>
</dbReference>
<dbReference type="CDD" id="cd00082">
    <property type="entry name" value="HisKA"/>
    <property type="match status" value="1"/>
</dbReference>
<dbReference type="Proteomes" id="UP001595453">
    <property type="component" value="Unassembled WGS sequence"/>
</dbReference>
<dbReference type="SMART" id="SM00448">
    <property type="entry name" value="REC"/>
    <property type="match status" value="1"/>
</dbReference>
<dbReference type="GO" id="GO:0005524">
    <property type="term" value="F:ATP binding"/>
    <property type="evidence" value="ECO:0007669"/>
    <property type="project" value="UniProtKB-KW"/>
</dbReference>
<comment type="caution">
    <text evidence="10">The sequence shown here is derived from an EMBL/GenBank/DDBJ whole genome shotgun (WGS) entry which is preliminary data.</text>
</comment>
<keyword evidence="11" id="KW-1185">Reference proteome</keyword>
<feature type="transmembrane region" description="Helical" evidence="7">
    <location>
        <begin position="43"/>
        <end position="69"/>
    </location>
</feature>
<dbReference type="CDD" id="cd17546">
    <property type="entry name" value="REC_hyHK_CKI1_RcsC-like"/>
    <property type="match status" value="1"/>
</dbReference>
<feature type="domain" description="Response regulatory" evidence="9">
    <location>
        <begin position="800"/>
        <end position="917"/>
    </location>
</feature>
<keyword evidence="7" id="KW-0472">Membrane</keyword>
<dbReference type="InterPro" id="IPR001789">
    <property type="entry name" value="Sig_transdc_resp-reg_receiver"/>
</dbReference>
<keyword evidence="10" id="KW-0547">Nucleotide-binding</keyword>
<dbReference type="CDD" id="cd16922">
    <property type="entry name" value="HATPase_EvgS-ArcB-TorS-like"/>
    <property type="match status" value="1"/>
</dbReference>
<dbReference type="Gene3D" id="3.30.565.10">
    <property type="entry name" value="Histidine kinase-like ATPase, C-terminal domain"/>
    <property type="match status" value="1"/>
</dbReference>
<evidence type="ECO:0000259" key="9">
    <source>
        <dbReference type="PROSITE" id="PS50110"/>
    </source>
</evidence>
<evidence type="ECO:0000259" key="8">
    <source>
        <dbReference type="PROSITE" id="PS50109"/>
    </source>
</evidence>
<evidence type="ECO:0000256" key="3">
    <source>
        <dbReference type="ARBA" id="ARBA00022553"/>
    </source>
</evidence>
<keyword evidence="10" id="KW-0067">ATP-binding</keyword>
<dbReference type="InterPro" id="IPR036097">
    <property type="entry name" value="HisK_dim/P_sf"/>
</dbReference>
<evidence type="ECO:0000256" key="2">
    <source>
        <dbReference type="ARBA" id="ARBA00012438"/>
    </source>
</evidence>
<proteinExistence type="predicted"/>
<dbReference type="InterPro" id="IPR004358">
    <property type="entry name" value="Sig_transdc_His_kin-like_C"/>
</dbReference>
<feature type="transmembrane region" description="Helical" evidence="7">
    <location>
        <begin position="12"/>
        <end position="31"/>
    </location>
</feature>
<evidence type="ECO:0000313" key="10">
    <source>
        <dbReference type="EMBL" id="MFC3034744.1"/>
    </source>
</evidence>
<dbReference type="Pfam" id="PF00072">
    <property type="entry name" value="Response_reg"/>
    <property type="match status" value="1"/>
</dbReference>
<dbReference type="InterPro" id="IPR011006">
    <property type="entry name" value="CheY-like_superfamily"/>
</dbReference>
<dbReference type="PANTHER" id="PTHR45339:SF1">
    <property type="entry name" value="HYBRID SIGNAL TRANSDUCTION HISTIDINE KINASE J"/>
    <property type="match status" value="1"/>
</dbReference>
<feature type="transmembrane region" description="Helical" evidence="7">
    <location>
        <begin position="431"/>
        <end position="450"/>
    </location>
</feature>
<feature type="coiled-coil region" evidence="6">
    <location>
        <begin position="511"/>
        <end position="542"/>
    </location>
</feature>
<dbReference type="InterPro" id="IPR005467">
    <property type="entry name" value="His_kinase_dom"/>
</dbReference>
<evidence type="ECO:0000256" key="5">
    <source>
        <dbReference type="PROSITE-ProRule" id="PRU00169"/>
    </source>
</evidence>
<dbReference type="Gene3D" id="3.40.50.2300">
    <property type="match status" value="1"/>
</dbReference>
<dbReference type="PROSITE" id="PS50109">
    <property type="entry name" value="HIS_KIN"/>
    <property type="match status" value="1"/>
</dbReference>
<dbReference type="PANTHER" id="PTHR45339">
    <property type="entry name" value="HYBRID SIGNAL TRANSDUCTION HISTIDINE KINASE J"/>
    <property type="match status" value="1"/>
</dbReference>